<proteinExistence type="predicted"/>
<evidence type="ECO:0000313" key="2">
    <source>
        <dbReference type="Proteomes" id="UP000593998"/>
    </source>
</evidence>
<name>A0A7L9J329_9MICO</name>
<protein>
    <submittedName>
        <fullName evidence="1">Uncharacterized protein</fullName>
    </submittedName>
</protein>
<dbReference type="RefSeq" id="WP_192911890.1">
    <property type="nucleotide sequence ID" value="NZ_CP062789.1"/>
</dbReference>
<evidence type="ECO:0000313" key="1">
    <source>
        <dbReference type="EMBL" id="QOK24016.1"/>
    </source>
</evidence>
<dbReference type="EMBL" id="CP062789">
    <property type="protein sequence ID" value="QOK24016.1"/>
    <property type="molecule type" value="Genomic_DNA"/>
</dbReference>
<reference evidence="1 2" key="1">
    <citation type="submission" date="2020-10" db="EMBL/GenBank/DDBJ databases">
        <title>Janibacter indicus TT2 genome sequence.</title>
        <authorList>
            <person name="Lee K."/>
            <person name="Ganzorig M."/>
        </authorList>
    </citation>
    <scope>NUCLEOTIDE SEQUENCE [LARGE SCALE GENOMIC DNA]</scope>
    <source>
        <strain evidence="1 2">TT2</strain>
    </source>
</reference>
<accession>A0A7L9J329</accession>
<sequence>MPPRPTVPNVRQFGQPPELACTTCGRVISKTAAHYVFERGRRILCSRCIDGHAYGAERANRREAAYWLRLWPKPDREIRYTADGEPLAPVVRYYPPESALNGAVVDVWCPLCFHQHQHGAGVGIKGGKPTLGDRSPHCLDLNLGDGYVVDDPDNLVPEWVGERPTLAAVTS</sequence>
<gene>
    <name evidence="1" type="ORF">IGS73_06490</name>
</gene>
<organism evidence="1 2">
    <name type="scientific">Janibacter indicus</name>
    <dbReference type="NCBI Taxonomy" id="857417"/>
    <lineage>
        <taxon>Bacteria</taxon>
        <taxon>Bacillati</taxon>
        <taxon>Actinomycetota</taxon>
        <taxon>Actinomycetes</taxon>
        <taxon>Micrococcales</taxon>
        <taxon>Intrasporangiaceae</taxon>
        <taxon>Janibacter</taxon>
    </lineage>
</organism>
<dbReference type="AlphaFoldDB" id="A0A7L9J329"/>
<dbReference type="Proteomes" id="UP000593998">
    <property type="component" value="Chromosome"/>
</dbReference>